<proteinExistence type="predicted"/>
<comment type="subcellular location">
    <subcellularLocation>
        <location evidence="1">Cell membrane</location>
        <topology evidence="1">Multi-pass membrane protein</topology>
    </subcellularLocation>
</comment>
<dbReference type="EMBL" id="CP020100">
    <property type="protein sequence ID" value="AQZ96527.1"/>
    <property type="molecule type" value="Genomic_DNA"/>
</dbReference>
<feature type="transmembrane region" description="Helical" evidence="7">
    <location>
        <begin position="315"/>
        <end position="337"/>
    </location>
</feature>
<evidence type="ECO:0000256" key="2">
    <source>
        <dbReference type="ARBA" id="ARBA00022448"/>
    </source>
</evidence>
<feature type="transmembrane region" description="Helical" evidence="7">
    <location>
        <begin position="83"/>
        <end position="102"/>
    </location>
</feature>
<dbReference type="InterPro" id="IPR011701">
    <property type="entry name" value="MFS"/>
</dbReference>
<keyword evidence="4 7" id="KW-0812">Transmembrane</keyword>
<dbReference type="GO" id="GO:0005886">
    <property type="term" value="C:plasma membrane"/>
    <property type="evidence" value="ECO:0007669"/>
    <property type="project" value="UniProtKB-SubCell"/>
</dbReference>
<dbReference type="InterPro" id="IPR050171">
    <property type="entry name" value="MFS_Transporters"/>
</dbReference>
<dbReference type="InterPro" id="IPR020846">
    <property type="entry name" value="MFS_dom"/>
</dbReference>
<accession>A0A1V0B9D9</accession>
<feature type="transmembrane region" description="Helical" evidence="7">
    <location>
        <begin position="47"/>
        <end position="71"/>
    </location>
</feature>
<dbReference type="SUPFAM" id="SSF103473">
    <property type="entry name" value="MFS general substrate transporter"/>
    <property type="match status" value="1"/>
</dbReference>
<protein>
    <recommendedName>
        <fullName evidence="8">Major facilitator superfamily (MFS) profile domain-containing protein</fullName>
    </recommendedName>
</protein>
<keyword evidence="5 7" id="KW-1133">Transmembrane helix</keyword>
<dbReference type="PANTHER" id="PTHR23517:SF13">
    <property type="entry name" value="MAJOR FACILITATOR SUPERFAMILY MFS_1"/>
    <property type="match status" value="1"/>
</dbReference>
<gene>
    <name evidence="9" type="ORF">BVH74_18010</name>
</gene>
<name>A0A1V0B9D9_9GAMM</name>
<dbReference type="PROSITE" id="PS50850">
    <property type="entry name" value="MFS"/>
    <property type="match status" value="1"/>
</dbReference>
<feature type="transmembrane region" description="Helical" evidence="7">
    <location>
        <begin position="288"/>
        <end position="309"/>
    </location>
</feature>
<dbReference type="PANTHER" id="PTHR23517">
    <property type="entry name" value="RESISTANCE PROTEIN MDTM, PUTATIVE-RELATED-RELATED"/>
    <property type="match status" value="1"/>
</dbReference>
<keyword evidence="6 7" id="KW-0472">Membrane</keyword>
<keyword evidence="10" id="KW-1185">Reference proteome</keyword>
<evidence type="ECO:0000256" key="6">
    <source>
        <dbReference type="ARBA" id="ARBA00023136"/>
    </source>
</evidence>
<feature type="transmembrane region" description="Helical" evidence="7">
    <location>
        <begin position="259"/>
        <end position="276"/>
    </location>
</feature>
<dbReference type="KEGG" id="ppha:BVH74_18010"/>
<dbReference type="Pfam" id="PF07690">
    <property type="entry name" value="MFS_1"/>
    <property type="match status" value="1"/>
</dbReference>
<evidence type="ECO:0000256" key="7">
    <source>
        <dbReference type="SAM" id="Phobius"/>
    </source>
</evidence>
<reference evidence="9 10" key="1">
    <citation type="submission" date="2017-03" db="EMBL/GenBank/DDBJ databases">
        <title>Complete genome sequence of the novel DNRA strain Pseudomonas sp. S-6-2 isolated from Chinese polluted river sediment. Journal of Biotechnology.</title>
        <authorList>
            <person name="Li J."/>
            <person name="Xiang F."/>
            <person name="Wang L."/>
            <person name="Xi L."/>
            <person name="Liu J."/>
        </authorList>
    </citation>
    <scope>NUCLEOTIDE SEQUENCE [LARGE SCALE GENOMIC DNA]</scope>
    <source>
        <strain evidence="9 10">S-6-2</strain>
    </source>
</reference>
<evidence type="ECO:0000259" key="8">
    <source>
        <dbReference type="PROSITE" id="PS50850"/>
    </source>
</evidence>
<feature type="transmembrane region" description="Helical" evidence="7">
    <location>
        <begin position="108"/>
        <end position="130"/>
    </location>
</feature>
<evidence type="ECO:0000256" key="3">
    <source>
        <dbReference type="ARBA" id="ARBA00022475"/>
    </source>
</evidence>
<evidence type="ECO:0000313" key="10">
    <source>
        <dbReference type="Proteomes" id="UP000243488"/>
    </source>
</evidence>
<dbReference type="Gene3D" id="1.20.1250.20">
    <property type="entry name" value="MFS general substrate transporter like domains"/>
    <property type="match status" value="1"/>
</dbReference>
<feature type="transmembrane region" description="Helical" evidence="7">
    <location>
        <begin position="172"/>
        <end position="192"/>
    </location>
</feature>
<dbReference type="GO" id="GO:0022857">
    <property type="term" value="F:transmembrane transporter activity"/>
    <property type="evidence" value="ECO:0007669"/>
    <property type="project" value="InterPro"/>
</dbReference>
<feature type="transmembrane region" description="Helical" evidence="7">
    <location>
        <begin position="377"/>
        <end position="400"/>
    </location>
</feature>
<feature type="transmembrane region" description="Helical" evidence="7">
    <location>
        <begin position="349"/>
        <end position="371"/>
    </location>
</feature>
<evidence type="ECO:0000313" key="9">
    <source>
        <dbReference type="EMBL" id="AQZ96527.1"/>
    </source>
</evidence>
<feature type="domain" description="Major facilitator superfamily (MFS) profile" evidence="8">
    <location>
        <begin position="17"/>
        <end position="406"/>
    </location>
</feature>
<dbReference type="InterPro" id="IPR036259">
    <property type="entry name" value="MFS_trans_sf"/>
</dbReference>
<sequence length="408" mass="42343">MPGPAPTTLPPESRRLAMAAALLAIFTTIFASNLPTPLYAVWQVRMGFSSTALTAIFSVYVLGVISMLLTLGSLSDKLGRRQLLVPGMLFIAAGAVMFLLAQDIVGLGVARVLTGLGTGLVTGAASAAVVELEPNENWTRAATLSALAFTLGAFAGPMLSSLALKLGPGADTWPFVLVVVMSLTTIALLVLAPWPSGIGQRQAGFSLRRWRPTTIRVPRELLGPFAFAGAAICLAWSTGSLYASLGPSLARELVGISDRALAGMFAAGWQLIAGLSQFFCQHQPRDRLLLVGPTLLISGLLVMAGAVLLASPWLFTLATLATASGAGSTGVVAMASISQDAPPSERASINSTFYLLAYLTMASVVLGVGFVSDLIGFGTTVIGFTLCISLAAISLMAVAIRTGRTSLW</sequence>
<feature type="transmembrane region" description="Helical" evidence="7">
    <location>
        <begin position="221"/>
        <end position="239"/>
    </location>
</feature>
<feature type="transmembrane region" description="Helical" evidence="7">
    <location>
        <begin position="142"/>
        <end position="160"/>
    </location>
</feature>
<dbReference type="Proteomes" id="UP000243488">
    <property type="component" value="Chromosome"/>
</dbReference>
<dbReference type="AlphaFoldDB" id="A0A1V0B9D9"/>
<evidence type="ECO:0000256" key="4">
    <source>
        <dbReference type="ARBA" id="ARBA00022692"/>
    </source>
</evidence>
<keyword evidence="3" id="KW-1003">Cell membrane</keyword>
<evidence type="ECO:0000256" key="1">
    <source>
        <dbReference type="ARBA" id="ARBA00004651"/>
    </source>
</evidence>
<organism evidence="9 10">
    <name type="scientific">Halopseudomonas phragmitis</name>
    <dbReference type="NCBI Taxonomy" id="1931241"/>
    <lineage>
        <taxon>Bacteria</taxon>
        <taxon>Pseudomonadati</taxon>
        <taxon>Pseudomonadota</taxon>
        <taxon>Gammaproteobacteria</taxon>
        <taxon>Pseudomonadales</taxon>
        <taxon>Pseudomonadaceae</taxon>
        <taxon>Halopseudomonas</taxon>
    </lineage>
</organism>
<dbReference type="RefSeq" id="WP_080051435.1">
    <property type="nucleotide sequence ID" value="NZ_CP020100.1"/>
</dbReference>
<keyword evidence="2" id="KW-0813">Transport</keyword>
<evidence type="ECO:0000256" key="5">
    <source>
        <dbReference type="ARBA" id="ARBA00022989"/>
    </source>
</evidence>
<dbReference type="STRING" id="1931241.BVH74_18010"/>